<keyword evidence="7" id="KW-1185">Reference proteome</keyword>
<comment type="caution">
    <text evidence="6">The sequence shown here is derived from an EMBL/GenBank/DDBJ whole genome shotgun (WGS) entry which is preliminary data.</text>
</comment>
<protein>
    <submittedName>
        <fullName evidence="6">TetR family transcriptional regulator</fullName>
    </submittedName>
</protein>
<dbReference type="SUPFAM" id="SSF46689">
    <property type="entry name" value="Homeodomain-like"/>
    <property type="match status" value="1"/>
</dbReference>
<reference evidence="6 7" key="1">
    <citation type="journal article" date="2019" name="Int. J. Syst. Evol. Microbiol.">
        <title>The Global Catalogue of Microorganisms (GCM) 10K type strain sequencing project: providing services to taxonomists for standard genome sequencing and annotation.</title>
        <authorList>
            <consortium name="The Broad Institute Genomics Platform"/>
            <consortium name="The Broad Institute Genome Sequencing Center for Infectious Disease"/>
            <person name="Wu L."/>
            <person name="Ma J."/>
        </authorList>
    </citation>
    <scope>NUCLEOTIDE SEQUENCE [LARGE SCALE GENOMIC DNA]</scope>
    <source>
        <strain evidence="6 7">JCM 4565</strain>
    </source>
</reference>
<evidence type="ECO:0000256" key="3">
    <source>
        <dbReference type="ARBA" id="ARBA00023163"/>
    </source>
</evidence>
<dbReference type="InterPro" id="IPR009057">
    <property type="entry name" value="Homeodomain-like_sf"/>
</dbReference>
<evidence type="ECO:0000313" key="6">
    <source>
        <dbReference type="EMBL" id="GAA0335914.1"/>
    </source>
</evidence>
<organism evidence="6 7">
    <name type="scientific">Streptomyces blastmyceticus</name>
    <dbReference type="NCBI Taxonomy" id="68180"/>
    <lineage>
        <taxon>Bacteria</taxon>
        <taxon>Bacillati</taxon>
        <taxon>Actinomycetota</taxon>
        <taxon>Actinomycetes</taxon>
        <taxon>Kitasatosporales</taxon>
        <taxon>Streptomycetaceae</taxon>
        <taxon>Streptomyces</taxon>
    </lineage>
</organism>
<feature type="domain" description="HTH tetR-type" evidence="5">
    <location>
        <begin position="37"/>
        <end position="97"/>
    </location>
</feature>
<dbReference type="PANTHER" id="PTHR30055:SF238">
    <property type="entry name" value="MYCOFACTOCIN BIOSYNTHESIS TRANSCRIPTIONAL REGULATOR MFTR-RELATED"/>
    <property type="match status" value="1"/>
</dbReference>
<evidence type="ECO:0000256" key="4">
    <source>
        <dbReference type="PROSITE-ProRule" id="PRU00335"/>
    </source>
</evidence>
<keyword evidence="1" id="KW-0805">Transcription regulation</keyword>
<keyword evidence="3" id="KW-0804">Transcription</keyword>
<feature type="DNA-binding region" description="H-T-H motif" evidence="4">
    <location>
        <begin position="60"/>
        <end position="79"/>
    </location>
</feature>
<proteinExistence type="predicted"/>
<keyword evidence="2 4" id="KW-0238">DNA-binding</keyword>
<evidence type="ECO:0000256" key="2">
    <source>
        <dbReference type="ARBA" id="ARBA00023125"/>
    </source>
</evidence>
<dbReference type="InterPro" id="IPR001647">
    <property type="entry name" value="HTH_TetR"/>
</dbReference>
<evidence type="ECO:0000259" key="5">
    <source>
        <dbReference type="PROSITE" id="PS50977"/>
    </source>
</evidence>
<evidence type="ECO:0000256" key="1">
    <source>
        <dbReference type="ARBA" id="ARBA00023015"/>
    </source>
</evidence>
<dbReference type="Pfam" id="PF00440">
    <property type="entry name" value="TetR_N"/>
    <property type="match status" value="1"/>
</dbReference>
<dbReference type="InterPro" id="IPR050109">
    <property type="entry name" value="HTH-type_TetR-like_transc_reg"/>
</dbReference>
<name>A0ABN0WFQ3_9ACTN</name>
<dbReference type="PROSITE" id="PS50977">
    <property type="entry name" value="HTH_TETR_2"/>
    <property type="match status" value="1"/>
</dbReference>
<gene>
    <name evidence="6" type="ORF">GCM10010319_09930</name>
</gene>
<dbReference type="Proteomes" id="UP001500063">
    <property type="component" value="Unassembled WGS sequence"/>
</dbReference>
<dbReference type="EMBL" id="BAAABW010000004">
    <property type="protein sequence ID" value="GAA0335914.1"/>
    <property type="molecule type" value="Genomic_DNA"/>
</dbReference>
<sequence>MAQAVKWRSLSHSDSGYTAAMSEAANERLPLRERKKLRTRQALIDTALVMFTERGFDGTTLDELCDAVDVSKRTFFRNFTSKEDVASAPTQDLWAAFLDELETCEPAGRTLLEMLQDALLAALDRMTADGWARRVLLSRRLADNAPSIGAHGLHFCDRTGRAALTVLHRRLDLDGSGDLRPRLALDVLIAAFHCALDTWTSRPGTPTRTGLAAGLREAFAAVPGSLTLTAELRKTP</sequence>
<dbReference type="PANTHER" id="PTHR30055">
    <property type="entry name" value="HTH-TYPE TRANSCRIPTIONAL REGULATOR RUTR"/>
    <property type="match status" value="1"/>
</dbReference>
<accession>A0ABN0WFQ3</accession>
<dbReference type="Gene3D" id="1.10.357.10">
    <property type="entry name" value="Tetracycline Repressor, domain 2"/>
    <property type="match status" value="1"/>
</dbReference>
<dbReference type="PRINTS" id="PR00455">
    <property type="entry name" value="HTHTETR"/>
</dbReference>
<evidence type="ECO:0000313" key="7">
    <source>
        <dbReference type="Proteomes" id="UP001500063"/>
    </source>
</evidence>